<evidence type="ECO:0000259" key="1">
    <source>
        <dbReference type="Pfam" id="PF25597"/>
    </source>
</evidence>
<comment type="caution">
    <text evidence="2">The sequence shown here is derived from an EMBL/GenBank/DDBJ whole genome shotgun (WGS) entry which is preliminary data.</text>
</comment>
<dbReference type="AlphaFoldDB" id="A0A699HAF1"/>
<dbReference type="GO" id="GO:0016301">
    <property type="term" value="F:kinase activity"/>
    <property type="evidence" value="ECO:0007669"/>
    <property type="project" value="UniProtKB-KW"/>
</dbReference>
<dbReference type="PANTHER" id="PTHR42648:SF31">
    <property type="entry name" value="RNA-DIRECTED DNA POLYMERASE"/>
    <property type="match status" value="1"/>
</dbReference>
<proteinExistence type="predicted"/>
<sequence>MGCKKAFEIYQHLKKSSKKSILMIDPLPSVEVACSLLQQEESQRLMFKSSVGIKSTALLSKWIVKDKCSICGFKWHAPDKCWEKDLTTKKVTGLGSMKEGLYHLVNVTHDKIDFVFSKLVQDSMQKFSLSALGSLKFENKALKYSYRGTWLYLLDKKSDAFLAFKSFIKFVATHFEKQVKIVRSDNALEFVRGQCGPYLESQVVSNPSKIADKFDPRGIPYVFLGYPTNQKGYKFYNLITHATFVSRDDVFHETVSEPAQTSTAIHGSQLLLGTHKVLIIYEISTIVPYGEIVRSSVFSEVTIIIDLMSLSNS</sequence>
<keyword evidence="2" id="KW-0808">Transferase</keyword>
<keyword evidence="2" id="KW-0675">Receptor</keyword>
<evidence type="ECO:0000313" key="2">
    <source>
        <dbReference type="EMBL" id="GEX83094.1"/>
    </source>
</evidence>
<accession>A0A699HAF1</accession>
<reference evidence="2" key="1">
    <citation type="journal article" date="2019" name="Sci. Rep.">
        <title>Draft genome of Tanacetum cinerariifolium, the natural source of mosquito coil.</title>
        <authorList>
            <person name="Yamashiro T."/>
            <person name="Shiraishi A."/>
            <person name="Satake H."/>
            <person name="Nakayama K."/>
        </authorList>
    </citation>
    <scope>NUCLEOTIDE SEQUENCE</scope>
</reference>
<dbReference type="InterPro" id="IPR039537">
    <property type="entry name" value="Retrotran_Ty1/copia-like"/>
</dbReference>
<dbReference type="EMBL" id="BKCJ010132964">
    <property type="protein sequence ID" value="GEX83094.1"/>
    <property type="molecule type" value="Genomic_DNA"/>
</dbReference>
<keyword evidence="2" id="KW-0418">Kinase</keyword>
<organism evidence="2">
    <name type="scientific">Tanacetum cinerariifolium</name>
    <name type="common">Dalmatian daisy</name>
    <name type="synonym">Chrysanthemum cinerariifolium</name>
    <dbReference type="NCBI Taxonomy" id="118510"/>
    <lineage>
        <taxon>Eukaryota</taxon>
        <taxon>Viridiplantae</taxon>
        <taxon>Streptophyta</taxon>
        <taxon>Embryophyta</taxon>
        <taxon>Tracheophyta</taxon>
        <taxon>Spermatophyta</taxon>
        <taxon>Magnoliopsida</taxon>
        <taxon>eudicotyledons</taxon>
        <taxon>Gunneridae</taxon>
        <taxon>Pentapetalae</taxon>
        <taxon>asterids</taxon>
        <taxon>campanulids</taxon>
        <taxon>Asterales</taxon>
        <taxon>Asteraceae</taxon>
        <taxon>Asteroideae</taxon>
        <taxon>Anthemideae</taxon>
        <taxon>Anthemidinae</taxon>
        <taxon>Tanacetum</taxon>
    </lineage>
</organism>
<name>A0A699HAF1_TANCI</name>
<dbReference type="Pfam" id="PF25597">
    <property type="entry name" value="SH3_retrovirus"/>
    <property type="match status" value="1"/>
</dbReference>
<dbReference type="PANTHER" id="PTHR42648">
    <property type="entry name" value="TRANSPOSASE, PUTATIVE-RELATED"/>
    <property type="match status" value="1"/>
</dbReference>
<feature type="domain" description="Retroviral polymerase SH3-like" evidence="1">
    <location>
        <begin position="205"/>
        <end position="262"/>
    </location>
</feature>
<protein>
    <submittedName>
        <fullName evidence="2">Cysteine-rich RLK (Receptor-like protein kinase) 8</fullName>
    </submittedName>
</protein>
<dbReference type="InterPro" id="IPR057670">
    <property type="entry name" value="SH3_retrovirus"/>
</dbReference>
<gene>
    <name evidence="2" type="ORF">Tci_355069</name>
</gene>